<dbReference type="PANTHER" id="PTHR39598">
    <property type="entry name" value="AUSTINOL SYNTHESIS PROTEIN F-RELATED"/>
    <property type="match status" value="1"/>
</dbReference>
<dbReference type="InterPro" id="IPR032710">
    <property type="entry name" value="NTF2-like_dom_sf"/>
</dbReference>
<accession>A0AAD9ZG80</accession>
<keyword evidence="2" id="KW-1185">Reference proteome</keyword>
<dbReference type="AlphaFoldDB" id="A0AAD9ZG80"/>
<dbReference type="InterPro" id="IPR050977">
    <property type="entry name" value="Fungal_Meroterpenoid_Isomerase"/>
</dbReference>
<evidence type="ECO:0000313" key="2">
    <source>
        <dbReference type="Proteomes" id="UP001276659"/>
    </source>
</evidence>
<name>A0AAD9ZG80_9LECA</name>
<dbReference type="Proteomes" id="UP001276659">
    <property type="component" value="Unassembled WGS sequence"/>
</dbReference>
<dbReference type="SUPFAM" id="SSF54427">
    <property type="entry name" value="NTF2-like"/>
    <property type="match status" value="1"/>
</dbReference>
<proteinExistence type="predicted"/>
<dbReference type="Gene3D" id="3.10.450.50">
    <property type="match status" value="1"/>
</dbReference>
<dbReference type="PANTHER" id="PTHR39598:SF1">
    <property type="entry name" value="AUSTINOID BIOSYNTHESIS CLUSTERS PROTEIN F-RELATED"/>
    <property type="match status" value="1"/>
</dbReference>
<gene>
    <name evidence="1" type="ORF">OEA41_000427</name>
</gene>
<dbReference type="EMBL" id="JASNWA010000003">
    <property type="protein sequence ID" value="KAK3178294.1"/>
    <property type="molecule type" value="Genomic_DNA"/>
</dbReference>
<evidence type="ECO:0000313" key="1">
    <source>
        <dbReference type="EMBL" id="KAK3178294.1"/>
    </source>
</evidence>
<reference evidence="1" key="1">
    <citation type="submission" date="2022-11" db="EMBL/GenBank/DDBJ databases">
        <title>Chromosomal genome sequence assembly and mating type (MAT) locus characterization of the leprose asexual lichenized fungus Lepraria neglecta (Nyl.) Erichsen.</title>
        <authorList>
            <person name="Allen J.L."/>
            <person name="Pfeffer B."/>
        </authorList>
    </citation>
    <scope>NUCLEOTIDE SEQUENCE</scope>
    <source>
        <strain evidence="1">Allen 5258</strain>
    </source>
</reference>
<evidence type="ECO:0008006" key="3">
    <source>
        <dbReference type="Google" id="ProtNLM"/>
    </source>
</evidence>
<sequence length="157" mass="18047">MTMSISQQRKTAEAVVAAFNRMDVEAVISHRSPDCVRQFLPLSMGLKDQNNTTYFNSLINLRAIFHNFYLTINDLVEDRDARRICLSLNARADTMAGEYVNEYMWLLDFDESGTKIRRSKEFSDTVMERDFFPKLKAAMEKQQAGQANGKAEVAKEF</sequence>
<protein>
    <recommendedName>
        <fullName evidence="3">SnoaL-like domain-containing protein</fullName>
    </recommendedName>
</protein>
<comment type="caution">
    <text evidence="1">The sequence shown here is derived from an EMBL/GenBank/DDBJ whole genome shotgun (WGS) entry which is preliminary data.</text>
</comment>
<organism evidence="1 2">
    <name type="scientific">Lepraria neglecta</name>
    <dbReference type="NCBI Taxonomy" id="209136"/>
    <lineage>
        <taxon>Eukaryota</taxon>
        <taxon>Fungi</taxon>
        <taxon>Dikarya</taxon>
        <taxon>Ascomycota</taxon>
        <taxon>Pezizomycotina</taxon>
        <taxon>Lecanoromycetes</taxon>
        <taxon>OSLEUM clade</taxon>
        <taxon>Lecanoromycetidae</taxon>
        <taxon>Lecanorales</taxon>
        <taxon>Lecanorineae</taxon>
        <taxon>Stereocaulaceae</taxon>
        <taxon>Lepraria</taxon>
    </lineage>
</organism>